<dbReference type="SUPFAM" id="SSF54427">
    <property type="entry name" value="NTF2-like"/>
    <property type="match status" value="1"/>
</dbReference>
<gene>
    <name evidence="1" type="ORF">DAMO_1347</name>
</gene>
<dbReference type="GO" id="GO:0030638">
    <property type="term" value="P:polyketide metabolic process"/>
    <property type="evidence" value="ECO:0007669"/>
    <property type="project" value="InterPro"/>
</dbReference>
<dbReference type="InterPro" id="IPR032710">
    <property type="entry name" value="NTF2-like_dom_sf"/>
</dbReference>
<evidence type="ECO:0000313" key="1">
    <source>
        <dbReference type="EMBL" id="CBE68407.1"/>
    </source>
</evidence>
<sequence length="153" mass="16966">MSIEDNKRLVRRLYEETDKQNFGAMDEFFSADLIDHDPPPIPDLKPGLEGIKQAFKVFASAYPDGTHVIHDLIAEGDRVVVRVSGTGTQTGEFKGIKPTGKKVEMTGIVIYRIEGGKIVERWAQHNFLGFVMQQLGVVSLPGMSPHPHPDQPS</sequence>
<protein>
    <submittedName>
        <fullName evidence="1">Putative cyclase</fullName>
    </submittedName>
</protein>
<dbReference type="Proteomes" id="UP000006898">
    <property type="component" value="Chromosome"/>
</dbReference>
<accession>D5MF78</accession>
<dbReference type="STRING" id="671143.DAMO_1347"/>
<dbReference type="Gene3D" id="3.10.450.50">
    <property type="match status" value="1"/>
</dbReference>
<dbReference type="HOGENOM" id="CLU_100997_5_1_0"/>
<evidence type="ECO:0000313" key="2">
    <source>
        <dbReference type="Proteomes" id="UP000006898"/>
    </source>
</evidence>
<organism evidence="1 2">
    <name type="scientific">Methylomirabilis oxygeniifera</name>
    <dbReference type="NCBI Taxonomy" id="671143"/>
    <lineage>
        <taxon>Bacteria</taxon>
        <taxon>Candidatus Methylomirabilota</taxon>
        <taxon>Candidatus Methylomirabilia</taxon>
        <taxon>Candidatus Methylomirabilales</taxon>
        <taxon>Candidatus Methylomirabilaceae</taxon>
        <taxon>Candidatus Methylomirabilis</taxon>
    </lineage>
</organism>
<dbReference type="eggNOG" id="COG5485">
    <property type="taxonomic scope" value="Bacteria"/>
</dbReference>
<reference evidence="1 2" key="1">
    <citation type="journal article" date="2010" name="Nature">
        <title>Nitrite-driven anaerobic methane oxidation by oxygenic bacteria.</title>
        <authorList>
            <person name="Ettwig K.F."/>
            <person name="Butler M.K."/>
            <person name="Le Paslier D."/>
            <person name="Pelletier E."/>
            <person name="Mangenot S."/>
            <person name="Kuypers M.M.M."/>
            <person name="Schreiber F."/>
            <person name="Dutilh B.E."/>
            <person name="Zedelius J."/>
            <person name="de Beer D."/>
            <person name="Gloerich J."/>
            <person name="Wessels H.J.C.T."/>
            <person name="van Allen T."/>
            <person name="Luesken F."/>
            <person name="Wu M."/>
            <person name="van de Pas-Schoonen K.T."/>
            <person name="Op den Camp H.J.M."/>
            <person name="Janssen-Megens E.M."/>
            <person name="Francoijs K-J."/>
            <person name="Stunnenberg H."/>
            <person name="Weissenbach J."/>
            <person name="Jetten M.S.M."/>
            <person name="Strous M."/>
        </authorList>
    </citation>
    <scope>NUCLEOTIDE SEQUENCE [LARGE SCALE GENOMIC DNA]</scope>
</reference>
<dbReference type="Pfam" id="PF07366">
    <property type="entry name" value="SnoaL"/>
    <property type="match status" value="1"/>
</dbReference>
<dbReference type="PANTHER" id="PTHR38436">
    <property type="entry name" value="POLYKETIDE CYCLASE SNOAL-LIKE DOMAIN"/>
    <property type="match status" value="1"/>
</dbReference>
<name>D5MF78_METO1</name>
<proteinExistence type="predicted"/>
<dbReference type="AlphaFoldDB" id="D5MF78"/>
<dbReference type="PANTHER" id="PTHR38436:SF1">
    <property type="entry name" value="ESTER CYCLASE"/>
    <property type="match status" value="1"/>
</dbReference>
<dbReference type="EMBL" id="FP565575">
    <property type="protein sequence ID" value="CBE68407.1"/>
    <property type="molecule type" value="Genomic_DNA"/>
</dbReference>
<dbReference type="KEGG" id="mox:DAMO_1347"/>
<dbReference type="InterPro" id="IPR009959">
    <property type="entry name" value="Cyclase_SnoaL-like"/>
</dbReference>